<evidence type="ECO:0000259" key="15">
    <source>
        <dbReference type="PROSITE" id="PS50237"/>
    </source>
</evidence>
<keyword evidence="4" id="KW-1017">Isopeptide bond</keyword>
<dbReference type="AlphaFoldDB" id="A0A2A3EMP7"/>
<feature type="active site" description="Glycyl thioester intermediate" evidence="13">
    <location>
        <position position="955"/>
    </location>
</feature>
<evidence type="ECO:0000256" key="6">
    <source>
        <dbReference type="ARBA" id="ARBA00022786"/>
    </source>
</evidence>
<dbReference type="InterPro" id="IPR000048">
    <property type="entry name" value="IQ_motif_EF-hand-BS"/>
</dbReference>
<dbReference type="SMART" id="SM00015">
    <property type="entry name" value="IQ"/>
    <property type="match status" value="1"/>
</dbReference>
<keyword evidence="7" id="KW-0832">Ubl conjugation</keyword>
<comment type="subunit">
    <text evidence="9">Interacts with 26S proteasomes. Interacts (via the HECT domain) with UBE2D1 and, less efficiently, with UBE2L3.</text>
</comment>
<evidence type="ECO:0000256" key="10">
    <source>
        <dbReference type="ARBA" id="ARBA00067506"/>
    </source>
</evidence>
<evidence type="ECO:0000256" key="2">
    <source>
        <dbReference type="ARBA" id="ARBA00004906"/>
    </source>
</evidence>
<dbReference type="FunFam" id="3.30.2160.10:FF:000002">
    <property type="entry name" value="Putative Ubiquitin-protein ligase E3C"/>
    <property type="match status" value="1"/>
</dbReference>
<comment type="catalytic activity">
    <reaction evidence="1">
        <text>S-ubiquitinyl-[E2 ubiquitin-conjugating enzyme]-L-cysteine + [acceptor protein]-L-lysine = [E2 ubiquitin-conjugating enzyme]-L-cysteine + N(6)-ubiquitinyl-[acceptor protein]-L-lysine.</text>
        <dbReference type="EC" id="2.3.2.26"/>
    </reaction>
</comment>
<dbReference type="SMART" id="SM00119">
    <property type="entry name" value="HECTc"/>
    <property type="match status" value="1"/>
</dbReference>
<keyword evidence="6 13" id="KW-0833">Ubl conjugation pathway</keyword>
<evidence type="ECO:0000256" key="7">
    <source>
        <dbReference type="ARBA" id="ARBA00022843"/>
    </source>
</evidence>
<dbReference type="CDD" id="cd00078">
    <property type="entry name" value="HECTc"/>
    <property type="match status" value="1"/>
</dbReference>
<dbReference type="Pfam" id="PF00632">
    <property type="entry name" value="HECT"/>
    <property type="match status" value="1"/>
</dbReference>
<dbReference type="PANTHER" id="PTHR45700:SF2">
    <property type="entry name" value="UBIQUITIN-PROTEIN LIGASE E3C"/>
    <property type="match status" value="1"/>
</dbReference>
<evidence type="ECO:0000256" key="8">
    <source>
        <dbReference type="ARBA" id="ARBA00061050"/>
    </source>
</evidence>
<dbReference type="PROSITE" id="PS50096">
    <property type="entry name" value="IQ"/>
    <property type="match status" value="1"/>
</dbReference>
<dbReference type="FunFam" id="3.30.2410.10:FF:000011">
    <property type="entry name" value="Putative Ubiquitin-protein ligase E3C"/>
    <property type="match status" value="1"/>
</dbReference>
<dbReference type="Gene3D" id="3.30.2160.10">
    <property type="entry name" value="Hect, E3 ligase catalytic domain"/>
    <property type="match status" value="1"/>
</dbReference>
<dbReference type="CDD" id="cd23767">
    <property type="entry name" value="IQCD"/>
    <property type="match status" value="1"/>
</dbReference>
<gene>
    <name evidence="16" type="ORF">APICC_01866</name>
</gene>
<dbReference type="GO" id="GO:0006511">
    <property type="term" value="P:ubiquitin-dependent protein catabolic process"/>
    <property type="evidence" value="ECO:0007669"/>
    <property type="project" value="TreeGrafter"/>
</dbReference>
<organism evidence="16 17">
    <name type="scientific">Apis cerana cerana</name>
    <name type="common">Oriental honeybee</name>
    <dbReference type="NCBI Taxonomy" id="94128"/>
    <lineage>
        <taxon>Eukaryota</taxon>
        <taxon>Metazoa</taxon>
        <taxon>Ecdysozoa</taxon>
        <taxon>Arthropoda</taxon>
        <taxon>Hexapoda</taxon>
        <taxon>Insecta</taxon>
        <taxon>Pterygota</taxon>
        <taxon>Neoptera</taxon>
        <taxon>Endopterygota</taxon>
        <taxon>Hymenoptera</taxon>
        <taxon>Apocrita</taxon>
        <taxon>Aculeata</taxon>
        <taxon>Apoidea</taxon>
        <taxon>Anthophila</taxon>
        <taxon>Apidae</taxon>
        <taxon>Apis</taxon>
    </lineage>
</organism>
<dbReference type="GO" id="GO:0016874">
    <property type="term" value="F:ligase activity"/>
    <property type="evidence" value="ECO:0007669"/>
    <property type="project" value="UniProtKB-KW"/>
</dbReference>
<dbReference type="Proteomes" id="UP000242457">
    <property type="component" value="Unassembled WGS sequence"/>
</dbReference>
<evidence type="ECO:0000256" key="11">
    <source>
        <dbReference type="ARBA" id="ARBA00077269"/>
    </source>
</evidence>
<keyword evidence="16" id="KW-0436">Ligase</keyword>
<reference evidence="16 17" key="1">
    <citation type="submission" date="2014-07" db="EMBL/GenBank/DDBJ databases">
        <title>Genomic and transcriptomic analysis on Apis cerana provide comprehensive insights into honey bee biology.</title>
        <authorList>
            <person name="Diao Q."/>
            <person name="Sun L."/>
            <person name="Zheng H."/>
            <person name="Zheng H."/>
            <person name="Xu S."/>
            <person name="Wang S."/>
            <person name="Zeng Z."/>
            <person name="Hu F."/>
            <person name="Su S."/>
            <person name="Wu J."/>
        </authorList>
    </citation>
    <scope>NUCLEOTIDE SEQUENCE [LARGE SCALE GENOMIC DNA]</scope>
    <source>
        <tissue evidence="16">Pupae without intestine</tissue>
    </source>
</reference>
<dbReference type="InterPro" id="IPR000569">
    <property type="entry name" value="HECT_dom"/>
</dbReference>
<dbReference type="InterPro" id="IPR044611">
    <property type="entry name" value="E3A/B/C-like"/>
</dbReference>
<keyword evidence="17" id="KW-1185">Reference proteome</keyword>
<dbReference type="SUPFAM" id="SSF56204">
    <property type="entry name" value="Hect, E3 ligase catalytic domain"/>
    <property type="match status" value="1"/>
</dbReference>
<evidence type="ECO:0000256" key="3">
    <source>
        <dbReference type="ARBA" id="ARBA00012485"/>
    </source>
</evidence>
<dbReference type="InterPro" id="IPR035983">
    <property type="entry name" value="Hect_E3_ubiquitin_ligase"/>
</dbReference>
<dbReference type="PANTHER" id="PTHR45700">
    <property type="entry name" value="UBIQUITIN-PROTEIN LIGASE E3C"/>
    <property type="match status" value="1"/>
</dbReference>
<evidence type="ECO:0000313" key="16">
    <source>
        <dbReference type="EMBL" id="PBC32476.1"/>
    </source>
</evidence>
<evidence type="ECO:0000256" key="12">
    <source>
        <dbReference type="ARBA" id="ARBA00081642"/>
    </source>
</evidence>
<dbReference type="FunFam" id="3.90.1750.10:FF:000014">
    <property type="entry name" value="Putative Ubiquitin-protein ligase E3C"/>
    <property type="match status" value="1"/>
</dbReference>
<sequence>MYSFEGDYRRKPQQNLAGASRRDEKSVLLQHAQLERLKREQQRKKHNAALKIQALVRGFIIRKNTKIIKRTEFDEEQQINGRRNLNLDELTIYFQKLLFFYNHTLDANRLIWILQHFLKHQQEIKQKCVNCSDWLWRLRWILRMCMQHNSEALMNGAYSLAIPLRMIETFTSREDAEKVLHENNNKVPSMLEPTSVPPTPISKCLVDMIKRPLDLISFIEQEDNFSMLVLQELCRSILSPKMSDANQIDFVTACKSKDILINYLQVLASMSSTIIPLVVEENIEQANDSDSESTTSMIDQDQADILHECSEMLNEEQRVQGILLAVDRSKDPSVLQPLCQLCHHLLITNKLAIHKYKLLYMLAFKPIFLKNLWAALLSACQMSLFGGATPLLQIISRGIGLSTEDTKKIIPLLAVFCSLFSLLIATLHDTEFFIQDQSLDINGQQAMPFTTSELVLLSSHLKGVCLGLVELAFPDSRPTVRDDYKRAVLGPTCSLRNQQDTQMWTHLFKVTVGLLRQLHMRDLRRQFCPEGHWIASNIVIPIDKPQDFTFRRRRLRGYIPFQGLRVFTREELEEGPPLTAKEVRTLTLLREIPFVVPFNNRVVAFQSLIYRDKTEQQGELTHFMQGPSIQISVRRNYLYEDAFEKLSPENEPELRLKMRVQLFNTAGLEEAGVDGGGLFREFLSELLKTSFDPNRGFFRLTKDNMLYPNPTVQLLVDDFPKHYYFIGRILGKALYENLLVELPFAEFFLSKIVGRQSDVDVHHLASLDPIMYRNLLYLKSYKGDVADLGLDFTVLSDELGERRIDELKPGGANIPVTNHNRIEYIHLMADYKLNKQIRAQCYAFKQGIGSVIPLDWLQMFNNKELQVLISGAQIPVDVNDLKLHTNYTGGYAPDHPTIIAFWKVVNEFNDQQKGQLLKFVTSCSRPPLLGFKELDPPFCIQHAGSVDRLPTSSTCMNLLKLPEFPDEKTLREKLLYAIQAGAGFELS</sequence>
<evidence type="ECO:0000256" key="13">
    <source>
        <dbReference type="PROSITE-ProRule" id="PRU00104"/>
    </source>
</evidence>
<evidence type="ECO:0000313" key="17">
    <source>
        <dbReference type="Proteomes" id="UP000242457"/>
    </source>
</evidence>
<feature type="region of interest" description="Disordered" evidence="14">
    <location>
        <begin position="1"/>
        <end position="22"/>
    </location>
</feature>
<protein>
    <recommendedName>
        <fullName evidence="10">Ubiquitin-protein ligase E3C</fullName>
        <ecNumber evidence="3">2.3.2.26</ecNumber>
    </recommendedName>
    <alternativeName>
        <fullName evidence="11">HECT-type ubiquitin transferase E3C</fullName>
    </alternativeName>
    <alternativeName>
        <fullName evidence="12">RTA-associated ubiquitin ligase</fullName>
    </alternativeName>
</protein>
<dbReference type="GO" id="GO:0061630">
    <property type="term" value="F:ubiquitin protein ligase activity"/>
    <property type="evidence" value="ECO:0007669"/>
    <property type="project" value="UniProtKB-EC"/>
</dbReference>
<comment type="similarity">
    <text evidence="8">Belongs to the UBE3C family.</text>
</comment>
<feature type="compositionally biased region" description="Basic and acidic residues" evidence="14">
    <location>
        <begin position="1"/>
        <end position="10"/>
    </location>
</feature>
<evidence type="ECO:0000256" key="1">
    <source>
        <dbReference type="ARBA" id="ARBA00000885"/>
    </source>
</evidence>
<dbReference type="STRING" id="94128.A0A2A3EMP7"/>
<keyword evidence="5" id="KW-0808">Transferase</keyword>
<dbReference type="EC" id="2.3.2.26" evidence="3"/>
<dbReference type="GO" id="GO:0000209">
    <property type="term" value="P:protein polyubiquitination"/>
    <property type="evidence" value="ECO:0007669"/>
    <property type="project" value="InterPro"/>
</dbReference>
<dbReference type="GO" id="GO:0009966">
    <property type="term" value="P:regulation of signal transduction"/>
    <property type="evidence" value="ECO:0007669"/>
    <property type="project" value="UniProtKB-ARBA"/>
</dbReference>
<dbReference type="PROSITE" id="PS50237">
    <property type="entry name" value="HECT"/>
    <property type="match status" value="1"/>
</dbReference>
<dbReference type="Gene3D" id="3.90.1750.10">
    <property type="entry name" value="Hect, E3 ligase catalytic domains"/>
    <property type="match status" value="1"/>
</dbReference>
<evidence type="ECO:0000256" key="9">
    <source>
        <dbReference type="ARBA" id="ARBA00063372"/>
    </source>
</evidence>
<proteinExistence type="inferred from homology"/>
<dbReference type="OrthoDB" id="8068875at2759"/>
<accession>A0A2A3EMP7</accession>
<feature type="domain" description="HECT" evidence="15">
    <location>
        <begin position="650"/>
        <end position="987"/>
    </location>
</feature>
<dbReference type="EMBL" id="KZ288215">
    <property type="protein sequence ID" value="PBC32476.1"/>
    <property type="molecule type" value="Genomic_DNA"/>
</dbReference>
<dbReference type="Gene3D" id="3.30.2410.10">
    <property type="entry name" value="Hect, E3 ligase catalytic domain"/>
    <property type="match status" value="1"/>
</dbReference>
<evidence type="ECO:0000256" key="14">
    <source>
        <dbReference type="SAM" id="MobiDB-lite"/>
    </source>
</evidence>
<evidence type="ECO:0000256" key="5">
    <source>
        <dbReference type="ARBA" id="ARBA00022679"/>
    </source>
</evidence>
<evidence type="ECO:0000256" key="4">
    <source>
        <dbReference type="ARBA" id="ARBA00022499"/>
    </source>
</evidence>
<name>A0A2A3EMP7_APICC</name>
<comment type="pathway">
    <text evidence="2">Protein modification; protein ubiquitination.</text>
</comment>